<protein>
    <recommendedName>
        <fullName evidence="3">UFSP1/2/DUB catalytic domain-containing protein</fullName>
    </recommendedName>
</protein>
<proteinExistence type="predicted"/>
<evidence type="ECO:0000259" key="3">
    <source>
        <dbReference type="Pfam" id="PF07910"/>
    </source>
</evidence>
<dbReference type="EMBL" id="BLLK01000058">
    <property type="protein sequence ID" value="GFH57603.1"/>
    <property type="molecule type" value="Genomic_DNA"/>
</dbReference>
<keyword evidence="1" id="KW-0378">Hydrolase</keyword>
<dbReference type="InterPro" id="IPR012462">
    <property type="entry name" value="UFSP1/2_DUB_cat"/>
</dbReference>
<dbReference type="Proteomes" id="UP001054902">
    <property type="component" value="Unassembled WGS sequence"/>
</dbReference>
<accession>A0AAD3HC15</accession>
<feature type="compositionally biased region" description="Basic and acidic residues" evidence="2">
    <location>
        <begin position="20"/>
        <end position="33"/>
    </location>
</feature>
<comment type="caution">
    <text evidence="4">The sequence shown here is derived from an EMBL/GenBank/DDBJ whole genome shotgun (WGS) entry which is preliminary data.</text>
</comment>
<evidence type="ECO:0000256" key="1">
    <source>
        <dbReference type="ARBA" id="ARBA00022801"/>
    </source>
</evidence>
<sequence>MSAKDTEVIDLVSSDDESQENDRKVSSKAKDDDNQAAFSASERKRPSIETTSQSTYKRSKSIHIHDCKKDSSPLVFNVNIDRTDLDNGYITQKFSVPTSSHIMHIFTNQPCNTSIYRDVIHIQQKDKWSCGFRNLQMVLSYILSSVARSKSYAQHTFYNQHISETKENVRITLPSIRQIQASMERMWKEGYDQKGAKHYRSKLVGKRSYVGAVEVCTYLTFQRVDSTVVQFLSCHESRSLLGKFVIRYFDSRLRDRHCMLLNEVGSRILVNDIMEEIERDGDPVAQNHDDKSSFEQDGNGSCISSIAPIYLQWEGHSVTIVGVEILNDHSFNLLLLDPNRKTMNDVITILPSTKLLNRDHQIIVTSTRTLSDDERNERKLSEHSSVVTAANSAVLATQISMGAM</sequence>
<dbReference type="GO" id="GO:0016787">
    <property type="term" value="F:hydrolase activity"/>
    <property type="evidence" value="ECO:0007669"/>
    <property type="project" value="UniProtKB-KW"/>
</dbReference>
<feature type="domain" description="UFSP1/2/DUB catalytic" evidence="3">
    <location>
        <begin position="123"/>
        <end position="348"/>
    </location>
</feature>
<feature type="region of interest" description="Disordered" evidence="2">
    <location>
        <begin position="1"/>
        <end position="56"/>
    </location>
</feature>
<dbReference type="Pfam" id="PF07910">
    <property type="entry name" value="Peptidase_C78"/>
    <property type="match status" value="1"/>
</dbReference>
<keyword evidence="5" id="KW-1185">Reference proteome</keyword>
<evidence type="ECO:0000313" key="5">
    <source>
        <dbReference type="Proteomes" id="UP001054902"/>
    </source>
</evidence>
<evidence type="ECO:0000256" key="2">
    <source>
        <dbReference type="SAM" id="MobiDB-lite"/>
    </source>
</evidence>
<dbReference type="Gene3D" id="3.90.70.130">
    <property type="match status" value="1"/>
</dbReference>
<evidence type="ECO:0000313" key="4">
    <source>
        <dbReference type="EMBL" id="GFH57603.1"/>
    </source>
</evidence>
<dbReference type="AlphaFoldDB" id="A0AAD3HC15"/>
<organism evidence="4 5">
    <name type="scientific">Chaetoceros tenuissimus</name>
    <dbReference type="NCBI Taxonomy" id="426638"/>
    <lineage>
        <taxon>Eukaryota</taxon>
        <taxon>Sar</taxon>
        <taxon>Stramenopiles</taxon>
        <taxon>Ochrophyta</taxon>
        <taxon>Bacillariophyta</taxon>
        <taxon>Coscinodiscophyceae</taxon>
        <taxon>Chaetocerotophycidae</taxon>
        <taxon>Chaetocerotales</taxon>
        <taxon>Chaetocerotaceae</taxon>
        <taxon>Chaetoceros</taxon>
    </lineage>
</organism>
<name>A0AAD3HC15_9STRA</name>
<reference evidence="4 5" key="1">
    <citation type="journal article" date="2021" name="Sci. Rep.">
        <title>The genome of the diatom Chaetoceros tenuissimus carries an ancient integrated fragment of an extant virus.</title>
        <authorList>
            <person name="Hongo Y."/>
            <person name="Kimura K."/>
            <person name="Takaki Y."/>
            <person name="Yoshida Y."/>
            <person name="Baba S."/>
            <person name="Kobayashi G."/>
            <person name="Nagasaki K."/>
            <person name="Hano T."/>
            <person name="Tomaru Y."/>
        </authorList>
    </citation>
    <scope>NUCLEOTIDE SEQUENCE [LARGE SCALE GENOMIC DNA]</scope>
    <source>
        <strain evidence="4 5">NIES-3715</strain>
    </source>
</reference>
<gene>
    <name evidence="4" type="ORF">CTEN210_14079</name>
</gene>